<protein>
    <recommendedName>
        <fullName evidence="1">F-box domain-containing protein</fullName>
    </recommendedName>
</protein>
<organism evidence="2 3">
    <name type="scientific">Monascus purpureus</name>
    <name type="common">Red mold</name>
    <name type="synonym">Monascus anka</name>
    <dbReference type="NCBI Taxonomy" id="5098"/>
    <lineage>
        <taxon>Eukaryota</taxon>
        <taxon>Fungi</taxon>
        <taxon>Dikarya</taxon>
        <taxon>Ascomycota</taxon>
        <taxon>Pezizomycotina</taxon>
        <taxon>Eurotiomycetes</taxon>
        <taxon>Eurotiomycetidae</taxon>
        <taxon>Eurotiales</taxon>
        <taxon>Aspergillaceae</taxon>
        <taxon>Monascus</taxon>
    </lineage>
</organism>
<keyword evidence="3" id="KW-1185">Reference proteome</keyword>
<dbReference type="InterPro" id="IPR001810">
    <property type="entry name" value="F-box_dom"/>
</dbReference>
<evidence type="ECO:0000313" key="3">
    <source>
        <dbReference type="Proteomes" id="UP000319663"/>
    </source>
</evidence>
<dbReference type="SUPFAM" id="SSF81383">
    <property type="entry name" value="F-box domain"/>
    <property type="match status" value="1"/>
</dbReference>
<evidence type="ECO:0000313" key="2">
    <source>
        <dbReference type="EMBL" id="TQB70817.1"/>
    </source>
</evidence>
<dbReference type="InterPro" id="IPR011047">
    <property type="entry name" value="Quinoprotein_ADH-like_sf"/>
</dbReference>
<reference evidence="2 3" key="1">
    <citation type="submission" date="2019-06" db="EMBL/GenBank/DDBJ databases">
        <title>Wine fermentation using esterase from Monascus purpureus.</title>
        <authorList>
            <person name="Geng C."/>
            <person name="Zhang Y."/>
        </authorList>
    </citation>
    <scope>NUCLEOTIDE SEQUENCE [LARGE SCALE GENOMIC DNA]</scope>
    <source>
        <strain evidence="2">HQ1</strain>
    </source>
</reference>
<dbReference type="InterPro" id="IPR036047">
    <property type="entry name" value="F-box-like_dom_sf"/>
</dbReference>
<dbReference type="AlphaFoldDB" id="A0A507QU99"/>
<proteinExistence type="predicted"/>
<feature type="domain" description="F-box" evidence="1">
    <location>
        <begin position="60"/>
        <end position="112"/>
    </location>
</feature>
<evidence type="ECO:0000259" key="1">
    <source>
        <dbReference type="PROSITE" id="PS50181"/>
    </source>
</evidence>
<accession>A0A507QU99</accession>
<name>A0A507QU99_MONPU</name>
<dbReference type="Proteomes" id="UP000319663">
    <property type="component" value="Unassembled WGS sequence"/>
</dbReference>
<comment type="caution">
    <text evidence="2">The sequence shown here is derived from an EMBL/GenBank/DDBJ whole genome shotgun (WGS) entry which is preliminary data.</text>
</comment>
<sequence length="527" mass="59916">MGWSVMSEYPNQKLLDTFTAAFNALRTKDARRFVYQQLLEQLRPDEWREVQACADIHLKCDILGSLPLEIVAQIVQSLNLLIYLLQRSLTYLSKVSKRWNTLLSSPVVYSTVLHIPSGDDLPVLEQRRRFIRHARRRVMLERGQPVSKSLYPSPQVPNPPARVAFDYFGGRCAWVDSGPDSRGTGIAVRCLRSGEMCRFHTENRDPVSSVRISDTIVATVTMRGLTGKGILSTPFPRHTRYCHVWNHHTEEYGYFRLPSIRYDFFVVNGHKVAFCFTNSVTIWDFQSQSTTRTFPADPGMVFMALSAASNNLVTVHLRNRNDGTYPLRVPSAQAHLEVVRYSLDETDRANSLSQPEVSKDYLNLPLDDTWVVDRFERHLKTMSWCSNRTEALGLRSLEPESGRIVPPSHLIFISHDLSRDQIALHVDDWRSRRMTCVAHNIFYFVEGNDDETPCIWISNPSAVDSLRPAESMQIEGPSVHCPLSAPTHLLYGDSDFVLVLNTIGLEVWCFDGTIHPPNAIPLCGKSQ</sequence>
<dbReference type="PROSITE" id="PS50181">
    <property type="entry name" value="FBOX"/>
    <property type="match status" value="1"/>
</dbReference>
<dbReference type="SUPFAM" id="SSF50998">
    <property type="entry name" value="Quinoprotein alcohol dehydrogenase-like"/>
    <property type="match status" value="1"/>
</dbReference>
<gene>
    <name evidence="2" type="ORF">MPDQ_008042</name>
</gene>
<dbReference type="STRING" id="5098.A0A507QU99"/>
<dbReference type="EMBL" id="VIFY01000094">
    <property type="protein sequence ID" value="TQB70817.1"/>
    <property type="molecule type" value="Genomic_DNA"/>
</dbReference>